<dbReference type="Proteomes" id="UP000307000">
    <property type="component" value="Chromosome"/>
</dbReference>
<dbReference type="InterPro" id="IPR025447">
    <property type="entry name" value="DUF4192"/>
</dbReference>
<protein>
    <recommendedName>
        <fullName evidence="3">DUF4192 domain-containing protein</fullName>
    </recommendedName>
</protein>
<gene>
    <name evidence="1" type="ORF">GcLGCM259_1811</name>
</gene>
<keyword evidence="2" id="KW-1185">Reference proteome</keyword>
<dbReference type="Pfam" id="PF13830">
    <property type="entry name" value="DUF4192"/>
    <property type="match status" value="1"/>
</dbReference>
<organism evidence="1 2">
    <name type="scientific">Glutamicibacter creatinolyticus</name>
    <dbReference type="NCBI Taxonomy" id="162496"/>
    <lineage>
        <taxon>Bacteria</taxon>
        <taxon>Bacillati</taxon>
        <taxon>Actinomycetota</taxon>
        <taxon>Actinomycetes</taxon>
        <taxon>Micrococcales</taxon>
        <taxon>Micrococcaceae</taxon>
        <taxon>Glutamicibacter</taxon>
    </lineage>
</organism>
<evidence type="ECO:0000313" key="2">
    <source>
        <dbReference type="Proteomes" id="UP000307000"/>
    </source>
</evidence>
<dbReference type="KEGG" id="gcr:GcLGCM259_1811"/>
<dbReference type="EMBL" id="CP034412">
    <property type="protein sequence ID" value="QCY47529.1"/>
    <property type="molecule type" value="Genomic_DNA"/>
</dbReference>
<proteinExistence type="predicted"/>
<sequence length="387" mass="43076">MSTLGVPDSVGTSVLAHCRVMTTTPEQEPLSLERAEDILAYVPHALGFHPSDSAVLLLMVDKKLEATLRVDLPKHDSAGERRPWVEQVCKLVGKLPQLTGALCVLYSNDPPPAGRELPYHQLLAELSESFDARRTPLHQAWFVNRGMVWNYNGAVPEQRENPACPELSDTYLRMVLAGSAPLHEPWDGEGVPEWENAGTIRSLADSLDGDMYDCLDTWAALLETDAYQSEATMRSEPLVAARLLSGLEIRLVRDILPYLAGVGAVAARTAVRELALRETEERAQELADFLLGGGANTPEWKRLENLWFICRDLLGVARAGQRSALLCILAWIEWAKGRGSMSMALLRTALDSDPEYRLAQLLQQLLYRGIMPEWATDPQRAWRSSFH</sequence>
<name>A0A5B7WU95_9MICC</name>
<dbReference type="AlphaFoldDB" id="A0A5B7WU95"/>
<evidence type="ECO:0000313" key="1">
    <source>
        <dbReference type="EMBL" id="QCY47529.1"/>
    </source>
</evidence>
<accession>A0A5B7WU95</accession>
<evidence type="ECO:0008006" key="3">
    <source>
        <dbReference type="Google" id="ProtNLM"/>
    </source>
</evidence>
<reference evidence="1 2" key="1">
    <citation type="submission" date="2018-12" db="EMBL/GenBank/DDBJ databases">
        <title>Complete Genome Sequence of Glutamicibacter creatinolyticus strain LGCM259,isolated from an abscess of a 12-year-old mare in Italy.</title>
        <authorList>
            <person name="Santos R.G."/>
            <person name="Silva A.L."/>
            <person name="Seyffert N."/>
            <person name="Castro T.L.P."/>
            <person name="Attili A.R."/>
            <person name="Rifici C."/>
            <person name="Mazzullo G."/>
            <person name="Brenig B."/>
            <person name="Venanzi F."/>
            <person name="Azevedo V."/>
        </authorList>
    </citation>
    <scope>NUCLEOTIDE SEQUENCE [LARGE SCALE GENOMIC DNA]</scope>
    <source>
        <strain evidence="1 2">LGCM 259</strain>
    </source>
</reference>